<evidence type="ECO:0000313" key="2">
    <source>
        <dbReference type="EMBL" id="KIJ36481.1"/>
    </source>
</evidence>
<dbReference type="EMBL" id="KN837178">
    <property type="protein sequence ID" value="KIJ36481.1"/>
    <property type="molecule type" value="Genomic_DNA"/>
</dbReference>
<organism evidence="2 3">
    <name type="scientific">Sphaerobolus stellatus (strain SS14)</name>
    <dbReference type="NCBI Taxonomy" id="990650"/>
    <lineage>
        <taxon>Eukaryota</taxon>
        <taxon>Fungi</taxon>
        <taxon>Dikarya</taxon>
        <taxon>Basidiomycota</taxon>
        <taxon>Agaricomycotina</taxon>
        <taxon>Agaricomycetes</taxon>
        <taxon>Phallomycetidae</taxon>
        <taxon>Geastrales</taxon>
        <taxon>Sphaerobolaceae</taxon>
        <taxon>Sphaerobolus</taxon>
    </lineage>
</organism>
<protein>
    <submittedName>
        <fullName evidence="2">Uncharacterized protein</fullName>
    </submittedName>
</protein>
<name>A0A0C9VGL3_SPHS4</name>
<sequence length="120" mass="12534">MAYERLAEILASLVVKLKEVKARLHKLEYSLLLLPAKPAAPSPSAHTSGVVSHPRKGQLAAPTSTPTKGSSTALPGINSLSSKAAFEKTVITLSIPDEQVGKAGTGLKCIQSKDFCGTSH</sequence>
<gene>
    <name evidence="2" type="ORF">M422DRAFT_261240</name>
</gene>
<evidence type="ECO:0000313" key="3">
    <source>
        <dbReference type="Proteomes" id="UP000054279"/>
    </source>
</evidence>
<proteinExistence type="predicted"/>
<accession>A0A0C9VGL3</accession>
<feature type="region of interest" description="Disordered" evidence="1">
    <location>
        <begin position="37"/>
        <end position="75"/>
    </location>
</feature>
<evidence type="ECO:0000256" key="1">
    <source>
        <dbReference type="SAM" id="MobiDB-lite"/>
    </source>
</evidence>
<dbReference type="Proteomes" id="UP000054279">
    <property type="component" value="Unassembled WGS sequence"/>
</dbReference>
<feature type="compositionally biased region" description="Polar residues" evidence="1">
    <location>
        <begin position="61"/>
        <end position="75"/>
    </location>
</feature>
<dbReference type="AlphaFoldDB" id="A0A0C9VGL3"/>
<keyword evidence="3" id="KW-1185">Reference proteome</keyword>
<reference evidence="2 3" key="1">
    <citation type="submission" date="2014-06" db="EMBL/GenBank/DDBJ databases">
        <title>Evolutionary Origins and Diversification of the Mycorrhizal Mutualists.</title>
        <authorList>
            <consortium name="DOE Joint Genome Institute"/>
            <consortium name="Mycorrhizal Genomics Consortium"/>
            <person name="Kohler A."/>
            <person name="Kuo A."/>
            <person name="Nagy L.G."/>
            <person name="Floudas D."/>
            <person name="Copeland A."/>
            <person name="Barry K.W."/>
            <person name="Cichocki N."/>
            <person name="Veneault-Fourrey C."/>
            <person name="LaButti K."/>
            <person name="Lindquist E.A."/>
            <person name="Lipzen A."/>
            <person name="Lundell T."/>
            <person name="Morin E."/>
            <person name="Murat C."/>
            <person name="Riley R."/>
            <person name="Ohm R."/>
            <person name="Sun H."/>
            <person name="Tunlid A."/>
            <person name="Henrissat B."/>
            <person name="Grigoriev I.V."/>
            <person name="Hibbett D.S."/>
            <person name="Martin F."/>
        </authorList>
    </citation>
    <scope>NUCLEOTIDE SEQUENCE [LARGE SCALE GENOMIC DNA]</scope>
    <source>
        <strain evidence="2 3">SS14</strain>
    </source>
</reference>
<dbReference type="HOGENOM" id="CLU_2051120_0_0_1"/>